<protein>
    <submittedName>
        <fullName evidence="15">Putative glycoside hydrolase family 74 protein</fullName>
    </submittedName>
</protein>
<evidence type="ECO:0000256" key="8">
    <source>
        <dbReference type="ARBA" id="ARBA00023277"/>
    </source>
</evidence>
<dbReference type="CDD" id="cd15482">
    <property type="entry name" value="Sialidase_non-viral"/>
    <property type="match status" value="1"/>
</dbReference>
<feature type="signal peptide" evidence="14">
    <location>
        <begin position="1"/>
        <end position="19"/>
    </location>
</feature>
<keyword evidence="4 15" id="KW-0378">Hydrolase</keyword>
<dbReference type="Pfam" id="PF15454">
    <property type="entry name" value="LAMTOR"/>
    <property type="match status" value="1"/>
</dbReference>
<dbReference type="GO" id="GO:0043410">
    <property type="term" value="P:positive regulation of MAPK cascade"/>
    <property type="evidence" value="ECO:0007669"/>
    <property type="project" value="InterPro"/>
</dbReference>
<dbReference type="EMBL" id="KB706050">
    <property type="protein sequence ID" value="EMR69601.1"/>
    <property type="molecule type" value="Genomic_DNA"/>
</dbReference>
<dbReference type="PANTHER" id="PTHR43739:SF2">
    <property type="entry name" value="OLIGOXYLOGLUCAN-REDUCING END-SPECIFIC XYLOGLUCANASE-RELATED"/>
    <property type="match status" value="1"/>
</dbReference>
<gene>
    <name evidence="15" type="ORF">UCREL1_3387</name>
</gene>
<keyword evidence="9" id="KW-0449">Lipoprotein</keyword>
<evidence type="ECO:0000256" key="13">
    <source>
        <dbReference type="SAM" id="MobiDB-lite"/>
    </source>
</evidence>
<dbReference type="GO" id="GO:0030245">
    <property type="term" value="P:cellulose catabolic process"/>
    <property type="evidence" value="ECO:0007669"/>
    <property type="project" value="UniProtKB-KW"/>
</dbReference>
<dbReference type="eggNOG" id="ENOG502QR03">
    <property type="taxonomic scope" value="Eukaryota"/>
</dbReference>
<evidence type="ECO:0000256" key="1">
    <source>
        <dbReference type="ARBA" id="ARBA00004308"/>
    </source>
</evidence>
<dbReference type="GO" id="GO:0001919">
    <property type="term" value="P:regulation of receptor recycling"/>
    <property type="evidence" value="ECO:0007669"/>
    <property type="project" value="InterPro"/>
</dbReference>
<keyword evidence="10" id="KW-0326">Glycosidase</keyword>
<comment type="similarity">
    <text evidence="12">Belongs to the glycosyl hydrolase 74 family.</text>
</comment>
<keyword evidence="16" id="KW-1185">Reference proteome</keyword>
<keyword evidence="6" id="KW-0472">Membrane</keyword>
<evidence type="ECO:0000256" key="6">
    <source>
        <dbReference type="ARBA" id="ARBA00023136"/>
    </source>
</evidence>
<keyword evidence="7" id="KW-0564">Palmitate</keyword>
<accession>M7TI27</accession>
<evidence type="ECO:0000256" key="5">
    <source>
        <dbReference type="ARBA" id="ARBA00023001"/>
    </source>
</evidence>
<evidence type="ECO:0000256" key="14">
    <source>
        <dbReference type="SAM" id="SignalP"/>
    </source>
</evidence>
<organism evidence="15 16">
    <name type="scientific">Eutypa lata (strain UCR-EL1)</name>
    <name type="common">Grapevine dieback disease fungus</name>
    <name type="synonym">Eutypa armeniacae</name>
    <dbReference type="NCBI Taxonomy" id="1287681"/>
    <lineage>
        <taxon>Eukaryota</taxon>
        <taxon>Fungi</taxon>
        <taxon>Dikarya</taxon>
        <taxon>Ascomycota</taxon>
        <taxon>Pezizomycotina</taxon>
        <taxon>Sordariomycetes</taxon>
        <taxon>Xylariomycetidae</taxon>
        <taxon>Xylariales</taxon>
        <taxon>Diatrypaceae</taxon>
        <taxon>Eutypa</taxon>
    </lineage>
</organism>
<dbReference type="OrthoDB" id="2151161at2759"/>
<dbReference type="Proteomes" id="UP000012174">
    <property type="component" value="Unassembled WGS sequence"/>
</dbReference>
<evidence type="ECO:0000256" key="12">
    <source>
        <dbReference type="ARBA" id="ARBA00037986"/>
    </source>
</evidence>
<evidence type="ECO:0000256" key="4">
    <source>
        <dbReference type="ARBA" id="ARBA00022801"/>
    </source>
</evidence>
<dbReference type="GO" id="GO:0031902">
    <property type="term" value="C:late endosome membrane"/>
    <property type="evidence" value="ECO:0007669"/>
    <property type="project" value="InterPro"/>
</dbReference>
<dbReference type="PANTHER" id="PTHR43739">
    <property type="entry name" value="XYLOGLUCANASE (EUROFUNG)"/>
    <property type="match status" value="1"/>
</dbReference>
<dbReference type="AlphaFoldDB" id="M7TI27"/>
<dbReference type="GO" id="GO:0016798">
    <property type="term" value="F:hydrolase activity, acting on glycosyl bonds"/>
    <property type="evidence" value="ECO:0007669"/>
    <property type="project" value="UniProtKB-KW"/>
</dbReference>
<dbReference type="GO" id="GO:0071986">
    <property type="term" value="C:Ragulator complex"/>
    <property type="evidence" value="ECO:0007669"/>
    <property type="project" value="InterPro"/>
</dbReference>
<dbReference type="HOGENOM" id="CLU_004180_1_0_1"/>
<dbReference type="GO" id="GO:0032008">
    <property type="term" value="P:positive regulation of TOR signaling"/>
    <property type="evidence" value="ECO:0007669"/>
    <property type="project" value="InterPro"/>
</dbReference>
<keyword evidence="11" id="KW-0624">Polysaccharide degradation</keyword>
<evidence type="ECO:0000313" key="15">
    <source>
        <dbReference type="EMBL" id="EMR69601.1"/>
    </source>
</evidence>
<dbReference type="KEGG" id="ela:UCREL1_3387"/>
<evidence type="ECO:0000313" key="16">
    <source>
        <dbReference type="Proteomes" id="UP000012174"/>
    </source>
</evidence>
<keyword evidence="3 14" id="KW-0732">Signal</keyword>
<dbReference type="GO" id="GO:0071230">
    <property type="term" value="P:cellular response to amino acid stimulus"/>
    <property type="evidence" value="ECO:0007669"/>
    <property type="project" value="InterPro"/>
</dbReference>
<evidence type="ECO:0000256" key="9">
    <source>
        <dbReference type="ARBA" id="ARBA00023288"/>
    </source>
</evidence>
<keyword evidence="5" id="KW-0136">Cellulose degradation</keyword>
<dbReference type="InterPro" id="IPR028209">
    <property type="entry name" value="LAMTOR1/MEH1"/>
</dbReference>
<evidence type="ECO:0000256" key="10">
    <source>
        <dbReference type="ARBA" id="ARBA00023295"/>
    </source>
</evidence>
<dbReference type="GO" id="GO:0010411">
    <property type="term" value="P:xyloglucan metabolic process"/>
    <property type="evidence" value="ECO:0007669"/>
    <property type="project" value="TreeGrafter"/>
</dbReference>
<feature type="compositionally biased region" description="Acidic residues" evidence="13">
    <location>
        <begin position="858"/>
        <end position="876"/>
    </location>
</feature>
<evidence type="ECO:0000256" key="7">
    <source>
        <dbReference type="ARBA" id="ARBA00023139"/>
    </source>
</evidence>
<evidence type="ECO:0000256" key="3">
    <source>
        <dbReference type="ARBA" id="ARBA00022729"/>
    </source>
</evidence>
<feature type="region of interest" description="Disordered" evidence="13">
    <location>
        <begin position="855"/>
        <end position="905"/>
    </location>
</feature>
<evidence type="ECO:0000256" key="2">
    <source>
        <dbReference type="ARBA" id="ARBA00022707"/>
    </source>
</evidence>
<dbReference type="SMART" id="SM01262">
    <property type="entry name" value="LAMTOR"/>
    <property type="match status" value="1"/>
</dbReference>
<keyword evidence="2" id="KW-0519">Myristate</keyword>
<dbReference type="SUPFAM" id="SSF110296">
    <property type="entry name" value="Oligoxyloglucan reducing end-specific cellobiohydrolase"/>
    <property type="match status" value="2"/>
</dbReference>
<dbReference type="InterPro" id="IPR052025">
    <property type="entry name" value="Xyloglucanase_GH74"/>
</dbReference>
<evidence type="ECO:0000256" key="11">
    <source>
        <dbReference type="ARBA" id="ARBA00023326"/>
    </source>
</evidence>
<name>M7TI27_EUTLA</name>
<dbReference type="OMA" id="YSSWWPD"/>
<dbReference type="GO" id="GO:0016197">
    <property type="term" value="P:endosomal transport"/>
    <property type="evidence" value="ECO:0007669"/>
    <property type="project" value="InterPro"/>
</dbReference>
<proteinExistence type="inferred from homology"/>
<keyword evidence="8" id="KW-0119">Carbohydrate metabolism</keyword>
<dbReference type="GO" id="GO:0045121">
    <property type="term" value="C:membrane raft"/>
    <property type="evidence" value="ECO:0007669"/>
    <property type="project" value="InterPro"/>
</dbReference>
<dbReference type="FunFam" id="2.130.10.10:FF:000534">
    <property type="entry name" value="Xyloglucanase Xgh74A"/>
    <property type="match status" value="1"/>
</dbReference>
<comment type="subcellular location">
    <subcellularLocation>
        <location evidence="1">Endomembrane system</location>
    </subcellularLocation>
</comment>
<dbReference type="InterPro" id="IPR015943">
    <property type="entry name" value="WD40/YVTN_repeat-like_dom_sf"/>
</dbReference>
<reference evidence="16" key="1">
    <citation type="journal article" date="2013" name="Genome Announc.">
        <title>Draft genome sequence of the grapevine dieback fungus Eutypa lata UCR-EL1.</title>
        <authorList>
            <person name="Blanco-Ulate B."/>
            <person name="Rolshausen P.E."/>
            <person name="Cantu D."/>
        </authorList>
    </citation>
    <scope>NUCLEOTIDE SEQUENCE [LARGE SCALE GENOMIC DNA]</scope>
    <source>
        <strain evidence="16">UCR-EL1</strain>
    </source>
</reference>
<sequence>MKLSATACRLLFAAAPIQAAFTWKNVRIGGGGGFVPGIVFHPETAGVAYARTDIGGLYRLNADDDSWTAVTDSIADHAGWHNWGIDAVALDSQDANVVYAAVGMYTNDWDPDNGSIIRSKDKGATWSFAELPFKVGGNMPGRGTGERLAVDPANSQILYFGSRSGNGLWKSADGGATFAKVSSFTAVGTFVPDPSDVGGYNGDKQGLTFVTFDSTSDTTSGSATSRIFVGTADNTTASVYVSEDAGATWKAVAGQPGKYFPHKAVLQPQEKALYLTYSDGTGPYDGTLGAVYRYDIAAGTWKDITPASGDDLYFGFGGLGVDQKTPGTLVVATLNSWWPDAQIFRSTDSGATWSKIWEWASYPDMNYYYGLSTPKAPRIKPGFIDVDTKRLGWMIEALEIDPHDSDHWLYATGLTVYGGHDLTNWDTVHNITIESLADGIEEFAILDLASAPGGSELVAAVGDDSGFTFTSTSNLDTSPETPWNTPMFSSSTSVDYAGNSVKNVIRVGNTAGEQQVAVSSDGGVTWNVYSGADTTKAGGSVAYSADADTVLWSTSSNGVQRSQYQSSFSAVSSLPSVAVIASDKKNNTFFYAGSGATFYVSKDIGVSFTKAGTLGSATAVRDIAAHPLTAGEVWVSTDVGVFRTTDYGASFTQASEAVTNTYQIALGRGSGSVWNVYAFGTGTAGPRLYGSADNGLSWTDIQGNQGFGAIDSTRLSGSGNTAGQVFVGTNGRGVFYALVNTIITITLWNTNHYNTKERTLVTSNSCQDDVSRLLFDDPNNMQYGSFAEHNANSQADPLESQREVEALQRVVARTSNNLVDVFEIAPQESQRTQPNIFSGQDARLARYQNILSKLSPEDGAEESDVVEWLPSEDESSETQGKSSGIKEISDEPLVGTFADAVPRAA</sequence>
<dbReference type="Gene3D" id="2.130.10.10">
    <property type="entry name" value="YVTN repeat-like/Quinoprotein amine dehydrogenase"/>
    <property type="match status" value="2"/>
</dbReference>
<feature type="chain" id="PRO_5004085620" evidence="14">
    <location>
        <begin position="20"/>
        <end position="905"/>
    </location>
</feature>